<feature type="region of interest" description="Disordered" evidence="1">
    <location>
        <begin position="82"/>
        <end position="116"/>
    </location>
</feature>
<protein>
    <submittedName>
        <fullName evidence="2">Uncharacterized protein</fullName>
    </submittedName>
</protein>
<organism evidence="2 3">
    <name type="scientific">Candida metapsilosis</name>
    <dbReference type="NCBI Taxonomy" id="273372"/>
    <lineage>
        <taxon>Eukaryota</taxon>
        <taxon>Fungi</taxon>
        <taxon>Dikarya</taxon>
        <taxon>Ascomycota</taxon>
        <taxon>Saccharomycotina</taxon>
        <taxon>Pichiomycetes</taxon>
        <taxon>Debaryomycetaceae</taxon>
        <taxon>Candida/Lodderomyces clade</taxon>
        <taxon>Candida</taxon>
    </lineage>
</organism>
<evidence type="ECO:0000313" key="2">
    <source>
        <dbReference type="EMBL" id="KAG5419804.1"/>
    </source>
</evidence>
<dbReference type="AlphaFoldDB" id="A0A8H7ZGQ2"/>
<keyword evidence="3" id="KW-1185">Reference proteome</keyword>
<gene>
    <name evidence="2" type="ORF">I9W82_001684</name>
</gene>
<dbReference type="Proteomes" id="UP000669133">
    <property type="component" value="Unassembled WGS sequence"/>
</dbReference>
<evidence type="ECO:0000313" key="3">
    <source>
        <dbReference type="Proteomes" id="UP000669133"/>
    </source>
</evidence>
<dbReference type="RefSeq" id="XP_067548920.1">
    <property type="nucleotide sequence ID" value="XM_067690456.1"/>
</dbReference>
<proteinExistence type="predicted"/>
<comment type="caution">
    <text evidence="2">The sequence shown here is derived from an EMBL/GenBank/DDBJ whole genome shotgun (WGS) entry which is preliminary data.</text>
</comment>
<sequence>MMMTSNQNKSFKTKLKSIKKELISTTNTLTRSKSVSTSSSSSSSSTTTAYPCSMASLSSPYSSLQSSPYSSTNTSPRSVVSATFTSSSLAQSTPELAQEQHQQHHHQHSSSSSFRYRSQSISQSFSKLTQNLNHSNKTKAASHFHLPAVYNQQQRQLSNSSSSCSPSPYESTFDTCIPLDSDHFTYTNITSPKVEPEDNDNLDLYRNYNDAIDSTDKGNHRDDVAPSSSSGMIKEEITIPPLPDINEFNTRYQQRQQLQLQRQQSNASSTMFTIPTTGNNSSTSLHKYNTAISRDGSLKSTTNGGGVLLNQGTGNFTPSTSVSLAHSKTNSVDNSCYYDDGGVKEISEEQQEDYLAINILNSINKSEIAWDI</sequence>
<dbReference type="OrthoDB" id="10605858at2759"/>
<evidence type="ECO:0000256" key="1">
    <source>
        <dbReference type="SAM" id="MobiDB-lite"/>
    </source>
</evidence>
<name>A0A8H7ZGQ2_9ASCO</name>
<dbReference type="EMBL" id="JAEOAQ010000002">
    <property type="protein sequence ID" value="KAG5419804.1"/>
    <property type="molecule type" value="Genomic_DNA"/>
</dbReference>
<feature type="compositionally biased region" description="Polar residues" evidence="1">
    <location>
        <begin position="82"/>
        <end position="95"/>
    </location>
</feature>
<feature type="region of interest" description="Disordered" evidence="1">
    <location>
        <begin position="29"/>
        <end position="49"/>
    </location>
</feature>
<dbReference type="GeneID" id="93650313"/>
<accession>A0A8H7ZGQ2</accession>
<reference evidence="2 3" key="1">
    <citation type="submission" date="2020-12" db="EMBL/GenBank/DDBJ databases">
        <title>Effect of drift, selection, and recombination on the evolution of hybrid genomes in Candida yeast pathogens.</title>
        <authorList>
            <person name="Mixao V."/>
            <person name="Ksiezopolska E."/>
            <person name="Saus E."/>
            <person name="Boekhout T."/>
            <person name="Gacser A."/>
            <person name="Gabaldon T."/>
        </authorList>
    </citation>
    <scope>NUCLEOTIDE SEQUENCE [LARGE SCALE GENOMIC DNA]</scope>
    <source>
        <strain evidence="2 3">BP57</strain>
    </source>
</reference>